<evidence type="ECO:0000256" key="7">
    <source>
        <dbReference type="ARBA" id="ARBA00022679"/>
    </source>
</evidence>
<dbReference type="SMART" id="SM00387">
    <property type="entry name" value="HATPase_c"/>
    <property type="match status" value="1"/>
</dbReference>
<dbReference type="SMART" id="SM00388">
    <property type="entry name" value="HisKA"/>
    <property type="match status" value="1"/>
</dbReference>
<comment type="catalytic activity">
    <reaction evidence="1">
        <text>ATP + protein L-histidine = ADP + protein N-phospho-L-histidine.</text>
        <dbReference type="EC" id="2.7.13.3"/>
    </reaction>
</comment>
<keyword evidence="13" id="KW-0902">Two-component regulatory system</keyword>
<dbReference type="EC" id="2.7.13.3" evidence="3"/>
<accession>A0ABT3ZT59</accession>
<feature type="transmembrane region" description="Helical" evidence="15">
    <location>
        <begin position="20"/>
        <end position="39"/>
    </location>
</feature>
<dbReference type="RefSeq" id="WP_267849563.1">
    <property type="nucleotide sequence ID" value="NZ_JAPMXC010000011.1"/>
</dbReference>
<name>A0ABT3ZT59_9BURK</name>
<dbReference type="PANTHER" id="PTHR44936:SF5">
    <property type="entry name" value="SENSOR HISTIDINE KINASE ENVZ"/>
    <property type="match status" value="1"/>
</dbReference>
<evidence type="ECO:0000259" key="16">
    <source>
        <dbReference type="PROSITE" id="PS50109"/>
    </source>
</evidence>
<keyword evidence="11 18" id="KW-0067">ATP-binding</keyword>
<dbReference type="Gene3D" id="3.30.565.10">
    <property type="entry name" value="Histidine kinase-like ATPase, C-terminal domain"/>
    <property type="match status" value="1"/>
</dbReference>
<dbReference type="InterPro" id="IPR003594">
    <property type="entry name" value="HATPase_dom"/>
</dbReference>
<evidence type="ECO:0000256" key="2">
    <source>
        <dbReference type="ARBA" id="ARBA00004429"/>
    </source>
</evidence>
<dbReference type="Pfam" id="PF02518">
    <property type="entry name" value="HATPase_c"/>
    <property type="match status" value="1"/>
</dbReference>
<dbReference type="CDD" id="cd00082">
    <property type="entry name" value="HisKA"/>
    <property type="match status" value="1"/>
</dbReference>
<keyword evidence="14 15" id="KW-0472">Membrane</keyword>
<evidence type="ECO:0000256" key="5">
    <source>
        <dbReference type="ARBA" id="ARBA00022519"/>
    </source>
</evidence>
<keyword evidence="5" id="KW-0997">Cell inner membrane</keyword>
<dbReference type="PANTHER" id="PTHR44936">
    <property type="entry name" value="SENSOR PROTEIN CREC"/>
    <property type="match status" value="1"/>
</dbReference>
<keyword evidence="9" id="KW-0547">Nucleotide-binding</keyword>
<dbReference type="PRINTS" id="PR00344">
    <property type="entry name" value="BCTRLSENSOR"/>
</dbReference>
<evidence type="ECO:0000313" key="18">
    <source>
        <dbReference type="EMBL" id="MCY0389632.1"/>
    </source>
</evidence>
<reference evidence="18" key="1">
    <citation type="submission" date="2022-11" db="EMBL/GenBank/DDBJ databases">
        <title>Robbsia betulipollinis sp. nov., isolated from pollen of birch (Betula pendula).</title>
        <authorList>
            <person name="Shi H."/>
            <person name="Ambika Manirajan B."/>
            <person name="Ratering S."/>
            <person name="Geissler-Plaum R."/>
            <person name="Schnell S."/>
        </authorList>
    </citation>
    <scope>NUCLEOTIDE SEQUENCE</scope>
    <source>
        <strain evidence="18">Bb-Pol-6</strain>
    </source>
</reference>
<keyword evidence="12 15" id="KW-1133">Transmembrane helix</keyword>
<evidence type="ECO:0000256" key="3">
    <source>
        <dbReference type="ARBA" id="ARBA00012438"/>
    </source>
</evidence>
<sequence length="434" mass="46986">MWLPSIRGRPLDTVFGRMAVFATLVLFAVQAAWFTVLTIQRPRHEGDGYARGLLLVLQTVHDNAGNGIRLPPALKVRLVPGTDGHVLGGPDAGDMTRLIARLRDGLPPGSLVSVERKDDVLHLWVRYPGVGNWIVMPLNAPPPPPILIEAVAMLVAAVVLSLGAAWQMQRPMAEVAQLARRFGGGERPAAMAEKGPFEVRELIHAVNQMMRRIGESEDEKSLMLAGIAHDLKAPLTRLKLRASVLDDADSEHFSRDIDSLTHIVQQFLEFAGSEPADGPRVTVDTFLARQFTIPENGEQPLFIHALEAGARFELPRTVLDRLATNLVDNALEHGEPPVEIRTYWRGGDAVMEVRDHGPGIPEALIEEASKPFARLDSARSGDGHCGLGLAIVARLARKTQGHCEISNAPGGGLSVRIVIPVEARPGAIHGSPAT</sequence>
<organism evidence="18 19">
    <name type="scientific">Robbsia betulipollinis</name>
    <dbReference type="NCBI Taxonomy" id="2981849"/>
    <lineage>
        <taxon>Bacteria</taxon>
        <taxon>Pseudomonadati</taxon>
        <taxon>Pseudomonadota</taxon>
        <taxon>Betaproteobacteria</taxon>
        <taxon>Burkholderiales</taxon>
        <taxon>Burkholderiaceae</taxon>
        <taxon>Robbsia</taxon>
    </lineage>
</organism>
<dbReference type="Pfam" id="PF00672">
    <property type="entry name" value="HAMP"/>
    <property type="match status" value="1"/>
</dbReference>
<evidence type="ECO:0000259" key="17">
    <source>
        <dbReference type="PROSITE" id="PS50885"/>
    </source>
</evidence>
<evidence type="ECO:0000256" key="4">
    <source>
        <dbReference type="ARBA" id="ARBA00022475"/>
    </source>
</evidence>
<dbReference type="Proteomes" id="UP001082899">
    <property type="component" value="Unassembled WGS sequence"/>
</dbReference>
<evidence type="ECO:0000256" key="1">
    <source>
        <dbReference type="ARBA" id="ARBA00000085"/>
    </source>
</evidence>
<feature type="domain" description="HAMP" evidence="17">
    <location>
        <begin position="166"/>
        <end position="218"/>
    </location>
</feature>
<evidence type="ECO:0000256" key="9">
    <source>
        <dbReference type="ARBA" id="ARBA00022741"/>
    </source>
</evidence>
<dbReference type="InterPro" id="IPR050980">
    <property type="entry name" value="2C_sensor_his_kinase"/>
</dbReference>
<comment type="caution">
    <text evidence="18">The sequence shown here is derived from an EMBL/GenBank/DDBJ whole genome shotgun (WGS) entry which is preliminary data.</text>
</comment>
<dbReference type="SUPFAM" id="SSF55874">
    <property type="entry name" value="ATPase domain of HSP90 chaperone/DNA topoisomerase II/histidine kinase"/>
    <property type="match status" value="1"/>
</dbReference>
<keyword evidence="8 15" id="KW-0812">Transmembrane</keyword>
<gene>
    <name evidence="18" type="ORF">OVY01_21020</name>
</gene>
<dbReference type="Gene3D" id="1.10.287.130">
    <property type="match status" value="1"/>
</dbReference>
<keyword evidence="4" id="KW-1003">Cell membrane</keyword>
<dbReference type="InterPro" id="IPR005467">
    <property type="entry name" value="His_kinase_dom"/>
</dbReference>
<evidence type="ECO:0000256" key="12">
    <source>
        <dbReference type="ARBA" id="ARBA00022989"/>
    </source>
</evidence>
<protein>
    <recommendedName>
        <fullName evidence="3">histidine kinase</fullName>
        <ecNumber evidence="3">2.7.13.3</ecNumber>
    </recommendedName>
</protein>
<dbReference type="CDD" id="cd06225">
    <property type="entry name" value="HAMP"/>
    <property type="match status" value="1"/>
</dbReference>
<dbReference type="SMART" id="SM00304">
    <property type="entry name" value="HAMP"/>
    <property type="match status" value="1"/>
</dbReference>
<dbReference type="InterPro" id="IPR004358">
    <property type="entry name" value="Sig_transdc_His_kin-like_C"/>
</dbReference>
<comment type="subcellular location">
    <subcellularLocation>
        <location evidence="2">Cell inner membrane</location>
        <topology evidence="2">Multi-pass membrane protein</topology>
    </subcellularLocation>
</comment>
<evidence type="ECO:0000256" key="14">
    <source>
        <dbReference type="ARBA" id="ARBA00023136"/>
    </source>
</evidence>
<proteinExistence type="predicted"/>
<evidence type="ECO:0000256" key="11">
    <source>
        <dbReference type="ARBA" id="ARBA00022840"/>
    </source>
</evidence>
<evidence type="ECO:0000256" key="15">
    <source>
        <dbReference type="SAM" id="Phobius"/>
    </source>
</evidence>
<feature type="domain" description="Histidine kinase" evidence="16">
    <location>
        <begin position="226"/>
        <end position="423"/>
    </location>
</feature>
<keyword evidence="6" id="KW-0597">Phosphoprotein</keyword>
<keyword evidence="7" id="KW-0808">Transferase</keyword>
<evidence type="ECO:0000256" key="8">
    <source>
        <dbReference type="ARBA" id="ARBA00022692"/>
    </source>
</evidence>
<dbReference type="InterPro" id="IPR003660">
    <property type="entry name" value="HAMP_dom"/>
</dbReference>
<dbReference type="InterPro" id="IPR003661">
    <property type="entry name" value="HisK_dim/P_dom"/>
</dbReference>
<dbReference type="PROSITE" id="PS50885">
    <property type="entry name" value="HAMP"/>
    <property type="match status" value="1"/>
</dbReference>
<evidence type="ECO:0000256" key="10">
    <source>
        <dbReference type="ARBA" id="ARBA00022777"/>
    </source>
</evidence>
<dbReference type="GO" id="GO:0005524">
    <property type="term" value="F:ATP binding"/>
    <property type="evidence" value="ECO:0007669"/>
    <property type="project" value="UniProtKB-KW"/>
</dbReference>
<dbReference type="InterPro" id="IPR036097">
    <property type="entry name" value="HisK_dim/P_sf"/>
</dbReference>
<dbReference type="SUPFAM" id="SSF47384">
    <property type="entry name" value="Homodimeric domain of signal transducing histidine kinase"/>
    <property type="match status" value="1"/>
</dbReference>
<evidence type="ECO:0000256" key="13">
    <source>
        <dbReference type="ARBA" id="ARBA00023012"/>
    </source>
</evidence>
<dbReference type="PROSITE" id="PS50109">
    <property type="entry name" value="HIS_KIN"/>
    <property type="match status" value="1"/>
</dbReference>
<dbReference type="InterPro" id="IPR036890">
    <property type="entry name" value="HATPase_C_sf"/>
</dbReference>
<evidence type="ECO:0000256" key="6">
    <source>
        <dbReference type="ARBA" id="ARBA00022553"/>
    </source>
</evidence>
<keyword evidence="10" id="KW-0418">Kinase</keyword>
<evidence type="ECO:0000313" key="19">
    <source>
        <dbReference type="Proteomes" id="UP001082899"/>
    </source>
</evidence>
<feature type="transmembrane region" description="Helical" evidence="15">
    <location>
        <begin position="146"/>
        <end position="166"/>
    </location>
</feature>
<dbReference type="EMBL" id="JAPMXC010000011">
    <property type="protein sequence ID" value="MCY0389632.1"/>
    <property type="molecule type" value="Genomic_DNA"/>
</dbReference>
<keyword evidence="19" id="KW-1185">Reference proteome</keyword>